<dbReference type="GeneID" id="81443575"/>
<organism evidence="6 7">
    <name type="scientific">Penicillium cataractarum</name>
    <dbReference type="NCBI Taxonomy" id="2100454"/>
    <lineage>
        <taxon>Eukaryota</taxon>
        <taxon>Fungi</taxon>
        <taxon>Dikarya</taxon>
        <taxon>Ascomycota</taxon>
        <taxon>Pezizomycotina</taxon>
        <taxon>Eurotiomycetes</taxon>
        <taxon>Eurotiomycetidae</taxon>
        <taxon>Eurotiales</taxon>
        <taxon>Aspergillaceae</taxon>
        <taxon>Penicillium</taxon>
    </lineage>
</organism>
<evidence type="ECO:0000256" key="1">
    <source>
        <dbReference type="ARBA" id="ARBA00004141"/>
    </source>
</evidence>
<evidence type="ECO:0000256" key="5">
    <source>
        <dbReference type="SAM" id="Phobius"/>
    </source>
</evidence>
<feature type="transmembrane region" description="Helical" evidence="5">
    <location>
        <begin position="286"/>
        <end position="306"/>
    </location>
</feature>
<evidence type="ECO:0000313" key="7">
    <source>
        <dbReference type="Proteomes" id="UP001147782"/>
    </source>
</evidence>
<dbReference type="RefSeq" id="XP_056550356.1">
    <property type="nucleotide sequence ID" value="XM_056704396.1"/>
</dbReference>
<evidence type="ECO:0000256" key="4">
    <source>
        <dbReference type="ARBA" id="ARBA00023136"/>
    </source>
</evidence>
<accession>A0A9W9RGE9</accession>
<feature type="transmembrane region" description="Helical" evidence="5">
    <location>
        <begin position="39"/>
        <end position="60"/>
    </location>
</feature>
<keyword evidence="7" id="KW-1185">Reference proteome</keyword>
<feature type="transmembrane region" description="Helical" evidence="5">
    <location>
        <begin position="456"/>
        <end position="481"/>
    </location>
</feature>
<dbReference type="InterPro" id="IPR050598">
    <property type="entry name" value="AminoAcid_Transporter"/>
</dbReference>
<feature type="transmembrane region" description="Helical" evidence="5">
    <location>
        <begin position="360"/>
        <end position="383"/>
    </location>
</feature>
<evidence type="ECO:0000256" key="3">
    <source>
        <dbReference type="ARBA" id="ARBA00022989"/>
    </source>
</evidence>
<keyword evidence="4 5" id="KW-0472">Membrane</keyword>
<reference evidence="6" key="1">
    <citation type="submission" date="2022-11" db="EMBL/GenBank/DDBJ databases">
        <authorList>
            <person name="Petersen C."/>
        </authorList>
    </citation>
    <scope>NUCLEOTIDE SEQUENCE</scope>
    <source>
        <strain evidence="6">IBT 29864</strain>
    </source>
</reference>
<dbReference type="EMBL" id="JAPZBS010000009">
    <property type="protein sequence ID" value="KAJ5359070.1"/>
    <property type="molecule type" value="Genomic_DNA"/>
</dbReference>
<protein>
    <recommendedName>
        <fullName evidence="8">Amino acid permease/ SLC12A domain-containing protein</fullName>
    </recommendedName>
</protein>
<feature type="transmembrane region" description="Helical" evidence="5">
    <location>
        <begin position="205"/>
        <end position="225"/>
    </location>
</feature>
<sequence length="581" mass="62948">MAEEQISPKKLYLQDSSSENVSSSDLRVQETHILQERKIGVFGAISLIVNKIIGAGIFSTPATIFKLSGSPGMALILWVLAGIISTCGAMVMLEFGTSIPRSGGMKVYLERSFSPKLLFTCIYLFYCAILRKSRSSIDPSAPYVTANHLIETSASNAITASSYLLKAAAVDSTTWKLRGLAIAAVSFAVGVHSVAPRFGRGLQDLLSVVKLFILFFIVCTGFAALGGHVRGSKPDNFDVSTSFKGTSNNGYNIGTALLNAIFSFQGYDNMNAVLSEVKNPQRTLRIALPTAMGTVTVLYILANIAYVSPYPRFRLHQCVILLLKSEQFAGVSRSEFLDSDLTIAASLFNNVFGHSAAVKALPALVAISAIGHLLGVAFTVCMFPRRNSLSPLLQSSNEQILAARVLQELAKDGITPFPNILMQNRPFKTPIICLAIHLGITIIFICAPPAGDAFDFVVGLGTYPTVFLLTLVTIGLIKLRLDKNQNFQSSFKVPWAILGFYLAGNIFLLVMPFVPPVNGKGATSLPYWLSPVVSLSILALGVIYYVGRFVLLPWVFGYELDLVAIGLSDGSRVSRYKIRKL</sequence>
<feature type="transmembrane region" description="Helical" evidence="5">
    <location>
        <begin position="493"/>
        <end position="514"/>
    </location>
</feature>
<feature type="transmembrane region" description="Helical" evidence="5">
    <location>
        <begin position="431"/>
        <end position="450"/>
    </location>
</feature>
<dbReference type="PANTHER" id="PTHR11785:SF353">
    <property type="entry name" value="METHIONINE TRANSPORTER (EUROFUNG)"/>
    <property type="match status" value="1"/>
</dbReference>
<feature type="transmembrane region" description="Helical" evidence="5">
    <location>
        <begin position="526"/>
        <end position="546"/>
    </location>
</feature>
<evidence type="ECO:0008006" key="8">
    <source>
        <dbReference type="Google" id="ProtNLM"/>
    </source>
</evidence>
<keyword evidence="3 5" id="KW-1133">Transmembrane helix</keyword>
<dbReference type="InterPro" id="IPR002293">
    <property type="entry name" value="AA/rel_permease1"/>
</dbReference>
<dbReference type="GO" id="GO:0015179">
    <property type="term" value="F:L-amino acid transmembrane transporter activity"/>
    <property type="evidence" value="ECO:0007669"/>
    <property type="project" value="TreeGrafter"/>
</dbReference>
<comment type="caution">
    <text evidence="6">The sequence shown here is derived from an EMBL/GenBank/DDBJ whole genome shotgun (WGS) entry which is preliminary data.</text>
</comment>
<name>A0A9W9RGE9_9EURO</name>
<feature type="transmembrane region" description="Helical" evidence="5">
    <location>
        <begin position="72"/>
        <end position="93"/>
    </location>
</feature>
<dbReference type="Proteomes" id="UP001147782">
    <property type="component" value="Unassembled WGS sequence"/>
</dbReference>
<feature type="transmembrane region" description="Helical" evidence="5">
    <location>
        <begin position="180"/>
        <end position="199"/>
    </location>
</feature>
<dbReference type="GO" id="GO:0016020">
    <property type="term" value="C:membrane"/>
    <property type="evidence" value="ECO:0007669"/>
    <property type="project" value="UniProtKB-SubCell"/>
</dbReference>
<dbReference type="Pfam" id="PF13520">
    <property type="entry name" value="AA_permease_2"/>
    <property type="match status" value="2"/>
</dbReference>
<dbReference type="OrthoDB" id="5982228at2759"/>
<dbReference type="Gene3D" id="1.20.1740.10">
    <property type="entry name" value="Amino acid/polyamine transporter I"/>
    <property type="match status" value="1"/>
</dbReference>
<gene>
    <name evidence="6" type="ORF">N7496_011483</name>
</gene>
<evidence type="ECO:0000313" key="6">
    <source>
        <dbReference type="EMBL" id="KAJ5359070.1"/>
    </source>
</evidence>
<comment type="subcellular location">
    <subcellularLocation>
        <location evidence="1">Membrane</location>
        <topology evidence="1">Multi-pass membrane protein</topology>
    </subcellularLocation>
</comment>
<proteinExistence type="predicted"/>
<dbReference type="PANTHER" id="PTHR11785">
    <property type="entry name" value="AMINO ACID TRANSPORTER"/>
    <property type="match status" value="1"/>
</dbReference>
<dbReference type="PIRSF" id="PIRSF006060">
    <property type="entry name" value="AA_transporter"/>
    <property type="match status" value="1"/>
</dbReference>
<dbReference type="AlphaFoldDB" id="A0A9W9RGE9"/>
<reference evidence="6" key="2">
    <citation type="journal article" date="2023" name="IMA Fungus">
        <title>Comparative genomic study of the Penicillium genus elucidates a diverse pangenome and 15 lateral gene transfer events.</title>
        <authorList>
            <person name="Petersen C."/>
            <person name="Sorensen T."/>
            <person name="Nielsen M.R."/>
            <person name="Sondergaard T.E."/>
            <person name="Sorensen J.L."/>
            <person name="Fitzpatrick D.A."/>
            <person name="Frisvad J.C."/>
            <person name="Nielsen K.L."/>
        </authorList>
    </citation>
    <scope>NUCLEOTIDE SEQUENCE</scope>
    <source>
        <strain evidence="6">IBT 29864</strain>
    </source>
</reference>
<evidence type="ECO:0000256" key="2">
    <source>
        <dbReference type="ARBA" id="ARBA00022692"/>
    </source>
</evidence>
<keyword evidence="2 5" id="KW-0812">Transmembrane</keyword>